<keyword evidence="3" id="KW-1185">Reference proteome</keyword>
<feature type="compositionally biased region" description="Basic and acidic residues" evidence="1">
    <location>
        <begin position="733"/>
        <end position="759"/>
    </location>
</feature>
<evidence type="ECO:0000256" key="1">
    <source>
        <dbReference type="SAM" id="MobiDB-lite"/>
    </source>
</evidence>
<feature type="region of interest" description="Disordered" evidence="1">
    <location>
        <begin position="1186"/>
        <end position="1211"/>
    </location>
</feature>
<reference evidence="2 3" key="1">
    <citation type="submission" date="2019-10" db="EMBL/GenBank/DDBJ databases">
        <title>Rubrobacter sp nov SCSIO 52090 isolated from a deep-sea sediment in the South China Sea.</title>
        <authorList>
            <person name="Chen R.W."/>
        </authorList>
    </citation>
    <scope>NUCLEOTIDE SEQUENCE [LARGE SCALE GENOMIC DNA]</scope>
    <source>
        <strain evidence="2 3">SCSIO 52909</strain>
    </source>
</reference>
<dbReference type="RefSeq" id="WP_207956914.1">
    <property type="nucleotide sequence ID" value="NZ_CP045119.1"/>
</dbReference>
<organism evidence="2 3">
    <name type="scientific">Rubrobacter tropicus</name>
    <dbReference type="NCBI Taxonomy" id="2653851"/>
    <lineage>
        <taxon>Bacteria</taxon>
        <taxon>Bacillati</taxon>
        <taxon>Actinomycetota</taxon>
        <taxon>Rubrobacteria</taxon>
        <taxon>Rubrobacterales</taxon>
        <taxon>Rubrobacteraceae</taxon>
        <taxon>Rubrobacter</taxon>
    </lineage>
</organism>
<evidence type="ECO:0000313" key="2">
    <source>
        <dbReference type="EMBL" id="QIN84410.1"/>
    </source>
</evidence>
<dbReference type="EMBL" id="CP045119">
    <property type="protein sequence ID" value="QIN84410.1"/>
    <property type="molecule type" value="Genomic_DNA"/>
</dbReference>
<sequence length="1362" mass="153046">MGEPGIGKTTALRDEWEKIEAGGDKTIWISLGGYGSETRLARRLFGGEEFAGWRSGDYRLHVFLDGLDECRLLMANVVDLLLEELAEHPVDRLSLRIGCRTADWPKKLEGGMNKLWREGSVGVYELAPLRRVDVAVAAETNDMSPDSFLAAVNEAEAVPLAIKPVTLEFLLDSYRETGGFPKHQADLYLDGCRRLCEERNEDRVDRGLVGELSADQRLAVAARMAALTIFSGKQAVWTGLERAVQAEDDIPVRELAYGAESVSGQEFPVGEAAIREVLDTGLFSARGSERLGWAHQTYAEFLAALYLARRDVGVEQAMSLILHPDDEEGRLVPQLHETAAWLASVSDQFFWAVMDSEPEVLLRSDVASTDVEARAGLVAAMLRLYDEGKLLDIGLIPHKDYRKLAHPGLAEQLRPYIADATRNFVVRRVALDIAEACELRTLQGTAAEVALDASQPHFVRKEAASFVAHVGDGPTRSLLRPLALGEAGEDPNGDLRGWGLHALWPEHLTADELFRSLARPNDNYFGSYASFLNDDLPERLRPADLPEALAWVEGQQRRHEASYRLAGLMDQIMLRAWDHLDDPGVKEAFARAALARLRKHDEIVQERRPVFVASDSDEPSFRNRVAADDRKRRGLMVEMLGLLQDEDDGAWLLVQYKTPLLLAKDAAWLIGELEAAPPGRGREVLAALVRRSFYGWGDEQHELLYLAYQRTPALADEVGRFFDPVELSSTQAEEQRRYHRESLSWRENREESPPPDPPLKERILRALDDAEAGDVGAFWRRVDYFLKFDEDGRSRVSPTEWDLTALPGWEAADAATRDRIVGAAERYVLEGEPELDGWLGEGSIWEAHPTDAGYRALRLLVNLAPDFVAEIPDEAWERWAAAILGYPISTSTEGMKPHHELVAMAYRHAPGTVIDTALFLIDKENEEQGFLSVTRDLEKCWDDRLAHALLRKAQDERLKPSCLSSLLNDLLDYGLDEAEAFAESLVVSGAGNEEEGARARAVVAAGALIFHAADAGWSVVWPALQRDEGFADELVDAIASTAHHSNRPQKRLSESEAADLYIWLMDRYPPSEYFMKYRDDGHLTAIGLKESIAMWRDDIPGNLRGRGTFEACRQIERIMEALPALLETLRWTLYQARAEARLKTWTAPDPTGVRKLTAERTARLVRNGDQLLDVVIESLGRLEDNLRGETPAAPDLWNERDDGTQRPKGEERFSDYVKRHLQEDLERRGVVVNREVVISRGEGESKGRRTDIRVDATVRGPRTEEYGPVTVIIEAKGNWYQRLYHEMEAQLAGRYLRDNRCRHGLYLVGWFNCPQWDKEDPRHKTAMRRDPKDALRKLNAKAAKLSQGDLRVEAFLINAALR</sequence>
<accession>A0A6G8QD26</accession>
<gene>
    <name evidence="2" type="ORF">GBA63_18515</name>
</gene>
<dbReference type="Proteomes" id="UP000501452">
    <property type="component" value="Chromosome"/>
</dbReference>
<evidence type="ECO:0000313" key="3">
    <source>
        <dbReference type="Proteomes" id="UP000501452"/>
    </source>
</evidence>
<name>A0A6G8QD26_9ACTN</name>
<feature type="region of interest" description="Disordered" evidence="1">
    <location>
        <begin position="732"/>
        <end position="759"/>
    </location>
</feature>
<protein>
    <submittedName>
        <fullName evidence="2">Uncharacterized protein</fullName>
    </submittedName>
</protein>
<feature type="compositionally biased region" description="Basic and acidic residues" evidence="1">
    <location>
        <begin position="1197"/>
        <end position="1211"/>
    </location>
</feature>
<dbReference type="KEGG" id="rub:GBA63_18515"/>
<proteinExistence type="predicted"/>